<keyword evidence="3" id="KW-1185">Reference proteome</keyword>
<evidence type="ECO:0000313" key="3">
    <source>
        <dbReference type="Proteomes" id="UP001168821"/>
    </source>
</evidence>
<protein>
    <recommendedName>
        <fullName evidence="1">Endonuclease/exonuclease/phosphatase domain-containing protein</fullName>
    </recommendedName>
</protein>
<evidence type="ECO:0000313" key="2">
    <source>
        <dbReference type="EMBL" id="KAJ3628731.1"/>
    </source>
</evidence>
<dbReference type="AlphaFoldDB" id="A0AA38HNA3"/>
<dbReference type="SUPFAM" id="SSF56219">
    <property type="entry name" value="DNase I-like"/>
    <property type="match status" value="1"/>
</dbReference>
<name>A0AA38HNA3_9CUCU</name>
<reference evidence="2" key="1">
    <citation type="journal article" date="2023" name="G3 (Bethesda)">
        <title>Whole genome assemblies of Zophobas morio and Tenebrio molitor.</title>
        <authorList>
            <person name="Kaur S."/>
            <person name="Stinson S.A."/>
            <person name="diCenzo G.C."/>
        </authorList>
    </citation>
    <scope>NUCLEOTIDE SEQUENCE</scope>
    <source>
        <strain evidence="2">QUZm001</strain>
    </source>
</reference>
<gene>
    <name evidence="2" type="ORF">Zmor_003878</name>
</gene>
<dbReference type="Pfam" id="PF14529">
    <property type="entry name" value="Exo_endo_phos_2"/>
    <property type="match status" value="1"/>
</dbReference>
<dbReference type="Gene3D" id="3.60.10.10">
    <property type="entry name" value="Endonuclease/exonuclease/phosphatase"/>
    <property type="match status" value="1"/>
</dbReference>
<sequence length="176" mass="19060">MIATHKSPWKLLPPSDLDARPGSASSAVLCGDLNCKYLTWNNRANNSFGHPLGAYANEHGLCVLGPSNQHLATTGKMGVLDIAILKDILLSTATEALHEQSSDHPPVILELGTEKDSPKTSIHIFIDWDKYADVETTLQPCPSLTSMPAMLDDAVDFFETALNMAHNTATIACLKY</sequence>
<dbReference type="Proteomes" id="UP001168821">
    <property type="component" value="Unassembled WGS sequence"/>
</dbReference>
<dbReference type="InterPro" id="IPR005135">
    <property type="entry name" value="Endo/exonuclease/phosphatase"/>
</dbReference>
<evidence type="ECO:0000259" key="1">
    <source>
        <dbReference type="Pfam" id="PF14529"/>
    </source>
</evidence>
<accession>A0AA38HNA3</accession>
<dbReference type="InterPro" id="IPR036691">
    <property type="entry name" value="Endo/exonu/phosph_ase_sf"/>
</dbReference>
<dbReference type="EMBL" id="JALNTZ010001008">
    <property type="protein sequence ID" value="KAJ3628731.1"/>
    <property type="molecule type" value="Genomic_DNA"/>
</dbReference>
<organism evidence="2 3">
    <name type="scientific">Zophobas morio</name>
    <dbReference type="NCBI Taxonomy" id="2755281"/>
    <lineage>
        <taxon>Eukaryota</taxon>
        <taxon>Metazoa</taxon>
        <taxon>Ecdysozoa</taxon>
        <taxon>Arthropoda</taxon>
        <taxon>Hexapoda</taxon>
        <taxon>Insecta</taxon>
        <taxon>Pterygota</taxon>
        <taxon>Neoptera</taxon>
        <taxon>Endopterygota</taxon>
        <taxon>Coleoptera</taxon>
        <taxon>Polyphaga</taxon>
        <taxon>Cucujiformia</taxon>
        <taxon>Tenebrionidae</taxon>
        <taxon>Zophobas</taxon>
    </lineage>
</organism>
<feature type="domain" description="Endonuclease/exonuclease/phosphatase" evidence="1">
    <location>
        <begin position="25"/>
        <end position="108"/>
    </location>
</feature>
<comment type="caution">
    <text evidence="2">The sequence shown here is derived from an EMBL/GenBank/DDBJ whole genome shotgun (WGS) entry which is preliminary data.</text>
</comment>
<dbReference type="GO" id="GO:0003824">
    <property type="term" value="F:catalytic activity"/>
    <property type="evidence" value="ECO:0007669"/>
    <property type="project" value="InterPro"/>
</dbReference>
<proteinExistence type="predicted"/>